<gene>
    <name evidence="2" type="ORF">F9U64_20705</name>
</gene>
<dbReference type="EMBL" id="WEID01000117">
    <property type="protein sequence ID" value="KAB8126056.1"/>
    <property type="molecule type" value="Genomic_DNA"/>
</dbReference>
<sequence>MEELKQNAVEPEKQQTDSPEILEGNINTERELKSKITASIHNRGIPLNIMVFKYLEKATAHSFDS</sequence>
<reference evidence="2 3" key="1">
    <citation type="submission" date="2019-10" db="EMBL/GenBank/DDBJ databases">
        <title>Gracilibacillus sp. nov. isolated from rice seeds.</title>
        <authorList>
            <person name="He S."/>
        </authorList>
    </citation>
    <scope>NUCLEOTIDE SEQUENCE [LARGE SCALE GENOMIC DNA]</scope>
    <source>
        <strain evidence="2 3">TD8</strain>
    </source>
</reference>
<name>A0A7C8KWG3_9BACI</name>
<feature type="region of interest" description="Disordered" evidence="1">
    <location>
        <begin position="1"/>
        <end position="24"/>
    </location>
</feature>
<proteinExistence type="predicted"/>
<evidence type="ECO:0000256" key="1">
    <source>
        <dbReference type="SAM" id="MobiDB-lite"/>
    </source>
</evidence>
<evidence type="ECO:0000313" key="3">
    <source>
        <dbReference type="Proteomes" id="UP000480246"/>
    </source>
</evidence>
<dbReference type="RefSeq" id="WP_153406781.1">
    <property type="nucleotide sequence ID" value="NZ_ML762453.1"/>
</dbReference>
<evidence type="ECO:0000313" key="2">
    <source>
        <dbReference type="EMBL" id="KAB8126056.1"/>
    </source>
</evidence>
<dbReference type="Proteomes" id="UP000480246">
    <property type="component" value="Unassembled WGS sequence"/>
</dbReference>
<organism evidence="2 3">
    <name type="scientific">Gracilibacillus oryzae</name>
    <dbReference type="NCBI Taxonomy" id="1672701"/>
    <lineage>
        <taxon>Bacteria</taxon>
        <taxon>Bacillati</taxon>
        <taxon>Bacillota</taxon>
        <taxon>Bacilli</taxon>
        <taxon>Bacillales</taxon>
        <taxon>Bacillaceae</taxon>
        <taxon>Gracilibacillus</taxon>
    </lineage>
</organism>
<protein>
    <submittedName>
        <fullName evidence="2">Uncharacterized protein</fullName>
    </submittedName>
</protein>
<accession>A0A7C8KWG3</accession>
<dbReference type="AlphaFoldDB" id="A0A7C8KWG3"/>
<keyword evidence="3" id="KW-1185">Reference proteome</keyword>
<comment type="caution">
    <text evidence="2">The sequence shown here is derived from an EMBL/GenBank/DDBJ whole genome shotgun (WGS) entry which is preliminary data.</text>
</comment>